<protein>
    <submittedName>
        <fullName evidence="1">Uncharacterized protein</fullName>
    </submittedName>
</protein>
<keyword evidence="2" id="KW-1185">Reference proteome</keyword>
<gene>
    <name evidence="1" type="ORF">SAMN02743940_0466</name>
</gene>
<name>A0A1N6FYS5_9PROT</name>
<accession>A0A1N6FYS5</accession>
<sequence length="56" mass="6522">MFNLLNVFTNGIMEFYSEVELQTVSSPLVRIDKNRPKGHILTDGEKEYFHVAIRHS</sequence>
<dbReference type="EMBL" id="FSRO01000001">
    <property type="protein sequence ID" value="SIO00351.1"/>
    <property type="molecule type" value="Genomic_DNA"/>
</dbReference>
<evidence type="ECO:0000313" key="1">
    <source>
        <dbReference type="EMBL" id="SIO00351.1"/>
    </source>
</evidence>
<dbReference type="Proteomes" id="UP000185062">
    <property type="component" value="Unassembled WGS sequence"/>
</dbReference>
<proteinExistence type="predicted"/>
<organism evidence="1 2">
    <name type="scientific">Nitrosomonas cryotolerans ATCC 49181</name>
    <dbReference type="NCBI Taxonomy" id="1131553"/>
    <lineage>
        <taxon>Bacteria</taxon>
        <taxon>Pseudomonadati</taxon>
        <taxon>Pseudomonadota</taxon>
        <taxon>Betaproteobacteria</taxon>
        <taxon>Nitrosomonadales</taxon>
        <taxon>Nitrosomonadaceae</taxon>
        <taxon>Nitrosomonas</taxon>
    </lineage>
</organism>
<dbReference type="AlphaFoldDB" id="A0A1N6FYS5"/>
<evidence type="ECO:0000313" key="2">
    <source>
        <dbReference type="Proteomes" id="UP000185062"/>
    </source>
</evidence>
<reference evidence="1 2" key="1">
    <citation type="submission" date="2016-12" db="EMBL/GenBank/DDBJ databases">
        <authorList>
            <person name="Song W.-J."/>
            <person name="Kurnit D.M."/>
        </authorList>
    </citation>
    <scope>NUCLEOTIDE SEQUENCE [LARGE SCALE GENOMIC DNA]</scope>
    <source>
        <strain evidence="1 2">ATCC 49181</strain>
    </source>
</reference>